<protein>
    <submittedName>
        <fullName evidence="1">Uncharacterized protein</fullName>
    </submittedName>
</protein>
<organism evidence="1">
    <name type="scientific">Arundo donax</name>
    <name type="common">Giant reed</name>
    <name type="synonym">Donax arundinaceus</name>
    <dbReference type="NCBI Taxonomy" id="35708"/>
    <lineage>
        <taxon>Eukaryota</taxon>
        <taxon>Viridiplantae</taxon>
        <taxon>Streptophyta</taxon>
        <taxon>Embryophyta</taxon>
        <taxon>Tracheophyta</taxon>
        <taxon>Spermatophyta</taxon>
        <taxon>Magnoliopsida</taxon>
        <taxon>Liliopsida</taxon>
        <taxon>Poales</taxon>
        <taxon>Poaceae</taxon>
        <taxon>PACMAD clade</taxon>
        <taxon>Arundinoideae</taxon>
        <taxon>Arundineae</taxon>
        <taxon>Arundo</taxon>
    </lineage>
</organism>
<dbReference type="AlphaFoldDB" id="A0A0A9HH61"/>
<reference evidence="1" key="2">
    <citation type="journal article" date="2015" name="Data Brief">
        <title>Shoot transcriptome of the giant reed, Arundo donax.</title>
        <authorList>
            <person name="Barrero R.A."/>
            <person name="Guerrero F.D."/>
            <person name="Moolhuijzen P."/>
            <person name="Goolsby J.A."/>
            <person name="Tidwell J."/>
            <person name="Bellgard S.E."/>
            <person name="Bellgard M.I."/>
        </authorList>
    </citation>
    <scope>NUCLEOTIDE SEQUENCE</scope>
    <source>
        <tissue evidence="1">Shoot tissue taken approximately 20 cm above the soil surface</tissue>
    </source>
</reference>
<dbReference type="EMBL" id="GBRH01161814">
    <property type="protein sequence ID" value="JAE36082.1"/>
    <property type="molecule type" value="Transcribed_RNA"/>
</dbReference>
<reference evidence="1" key="1">
    <citation type="submission" date="2014-09" db="EMBL/GenBank/DDBJ databases">
        <authorList>
            <person name="Magalhaes I.L.F."/>
            <person name="Oliveira U."/>
            <person name="Santos F.R."/>
            <person name="Vidigal T.H.D.A."/>
            <person name="Brescovit A.D."/>
            <person name="Santos A.J."/>
        </authorList>
    </citation>
    <scope>NUCLEOTIDE SEQUENCE</scope>
    <source>
        <tissue evidence="1">Shoot tissue taken approximately 20 cm above the soil surface</tissue>
    </source>
</reference>
<proteinExistence type="predicted"/>
<evidence type="ECO:0000313" key="1">
    <source>
        <dbReference type="EMBL" id="JAE36082.1"/>
    </source>
</evidence>
<accession>A0A0A9HH61</accession>
<name>A0A0A9HH61_ARUDO</name>
<sequence>MEVLVQENITALEVSVYNRWINTLMKIFQTFCCFKCYSHSCIPIQF</sequence>